<dbReference type="InterPro" id="IPR036388">
    <property type="entry name" value="WH-like_DNA-bd_sf"/>
</dbReference>
<sequence length="226" mass="25764">MADFSLLRKMFMFRDLSDESLIKVCSIWHERMYKKGKIIFMEGEPGYAFYYVISGKVKIYNTASDGREHIIHIFGDGNVFGEVTILNNIAYPATAEVLEDSRIGMIKNDELELLMKEDGSLAFELIKVLCRRLHMASIEIRNLAFKDTLQRTAISLLKLSQSHGVKTSRGIELNIDITRQELADVAGTTRESVTRALSKLKKDKIIDMGDTIIIKDVDQLIKWIDN</sequence>
<dbReference type="EMBL" id="LKET01000014">
    <property type="protein sequence ID" value="KPU46084.1"/>
    <property type="molecule type" value="Genomic_DNA"/>
</dbReference>
<protein>
    <submittedName>
        <fullName evidence="6">cAMP receptor protein</fullName>
    </submittedName>
</protein>
<dbReference type="PRINTS" id="PR00034">
    <property type="entry name" value="HTHCRP"/>
</dbReference>
<evidence type="ECO:0000259" key="5">
    <source>
        <dbReference type="PROSITE" id="PS51063"/>
    </source>
</evidence>
<keyword evidence="3" id="KW-0804">Transcription</keyword>
<dbReference type="InterPro" id="IPR018490">
    <property type="entry name" value="cNMP-bd_dom_sf"/>
</dbReference>
<evidence type="ECO:0000256" key="2">
    <source>
        <dbReference type="ARBA" id="ARBA00023125"/>
    </source>
</evidence>
<dbReference type="OrthoDB" id="9798104at2"/>
<dbReference type="GO" id="GO:0005829">
    <property type="term" value="C:cytosol"/>
    <property type="evidence" value="ECO:0007669"/>
    <property type="project" value="TreeGrafter"/>
</dbReference>
<dbReference type="GO" id="GO:0003700">
    <property type="term" value="F:DNA-binding transcription factor activity"/>
    <property type="evidence" value="ECO:0007669"/>
    <property type="project" value="TreeGrafter"/>
</dbReference>
<dbReference type="SUPFAM" id="SSF46785">
    <property type="entry name" value="Winged helix' DNA-binding domain"/>
    <property type="match status" value="1"/>
</dbReference>
<dbReference type="CDD" id="cd00038">
    <property type="entry name" value="CAP_ED"/>
    <property type="match status" value="1"/>
</dbReference>
<accession>A0A0P8X5I2</accession>
<dbReference type="InterPro" id="IPR000595">
    <property type="entry name" value="cNMP-bd_dom"/>
</dbReference>
<dbReference type="PROSITE" id="PS51063">
    <property type="entry name" value="HTH_CRP_2"/>
    <property type="match status" value="1"/>
</dbReference>
<reference evidence="6 7" key="1">
    <citation type="submission" date="2015-09" db="EMBL/GenBank/DDBJ databases">
        <title>Genome sequence of Oxobacter pfennigii DSM 3222.</title>
        <authorList>
            <person name="Poehlein A."/>
            <person name="Bengelsdorf F.R."/>
            <person name="Schiel-Bengelsdorf B."/>
            <person name="Duerre P."/>
            <person name="Daniel R."/>
        </authorList>
    </citation>
    <scope>NUCLEOTIDE SEQUENCE [LARGE SCALE GENOMIC DNA]</scope>
    <source>
        <strain evidence="6 7">DSM 3222</strain>
    </source>
</reference>
<comment type="caution">
    <text evidence="6">The sequence shown here is derived from an EMBL/GenBank/DDBJ whole genome shotgun (WGS) entry which is preliminary data.</text>
</comment>
<dbReference type="SUPFAM" id="SSF51206">
    <property type="entry name" value="cAMP-binding domain-like"/>
    <property type="match status" value="1"/>
</dbReference>
<keyword evidence="6" id="KW-0675">Receptor</keyword>
<evidence type="ECO:0000256" key="1">
    <source>
        <dbReference type="ARBA" id="ARBA00023015"/>
    </source>
</evidence>
<dbReference type="GO" id="GO:0003677">
    <property type="term" value="F:DNA binding"/>
    <property type="evidence" value="ECO:0007669"/>
    <property type="project" value="UniProtKB-KW"/>
</dbReference>
<dbReference type="RefSeq" id="WP_054873349.1">
    <property type="nucleotide sequence ID" value="NZ_LKET01000014.1"/>
</dbReference>
<dbReference type="Pfam" id="PF13545">
    <property type="entry name" value="HTH_Crp_2"/>
    <property type="match status" value="1"/>
</dbReference>
<keyword evidence="1" id="KW-0805">Transcription regulation</keyword>
<proteinExistence type="predicted"/>
<dbReference type="InterPro" id="IPR050397">
    <property type="entry name" value="Env_Response_Regulators"/>
</dbReference>
<dbReference type="STRING" id="36849.OXPF_01940"/>
<dbReference type="Gene3D" id="2.60.120.10">
    <property type="entry name" value="Jelly Rolls"/>
    <property type="match status" value="1"/>
</dbReference>
<feature type="domain" description="Cyclic nucleotide-binding" evidence="4">
    <location>
        <begin position="12"/>
        <end position="132"/>
    </location>
</feature>
<dbReference type="Proteomes" id="UP000050326">
    <property type="component" value="Unassembled WGS sequence"/>
</dbReference>
<dbReference type="Pfam" id="PF00027">
    <property type="entry name" value="cNMP_binding"/>
    <property type="match status" value="1"/>
</dbReference>
<dbReference type="SMART" id="SM00100">
    <property type="entry name" value="cNMP"/>
    <property type="match status" value="1"/>
</dbReference>
<evidence type="ECO:0000259" key="4">
    <source>
        <dbReference type="PROSITE" id="PS50042"/>
    </source>
</evidence>
<name>A0A0P8X5I2_9CLOT</name>
<feature type="domain" description="HTH crp-type" evidence="5">
    <location>
        <begin position="146"/>
        <end position="218"/>
    </location>
</feature>
<keyword evidence="2" id="KW-0238">DNA-binding</keyword>
<gene>
    <name evidence="6" type="primary">crp_1</name>
    <name evidence="6" type="ORF">OXPF_01940</name>
</gene>
<dbReference type="InterPro" id="IPR012318">
    <property type="entry name" value="HTH_CRP"/>
</dbReference>
<evidence type="ECO:0000313" key="6">
    <source>
        <dbReference type="EMBL" id="KPU46084.1"/>
    </source>
</evidence>
<keyword evidence="7" id="KW-1185">Reference proteome</keyword>
<dbReference type="AlphaFoldDB" id="A0A0P8X5I2"/>
<organism evidence="6 7">
    <name type="scientific">Oxobacter pfennigii</name>
    <dbReference type="NCBI Taxonomy" id="36849"/>
    <lineage>
        <taxon>Bacteria</taxon>
        <taxon>Bacillati</taxon>
        <taxon>Bacillota</taxon>
        <taxon>Clostridia</taxon>
        <taxon>Eubacteriales</taxon>
        <taxon>Clostridiaceae</taxon>
        <taxon>Oxobacter</taxon>
    </lineage>
</organism>
<evidence type="ECO:0000256" key="3">
    <source>
        <dbReference type="ARBA" id="ARBA00023163"/>
    </source>
</evidence>
<dbReference type="InterPro" id="IPR014710">
    <property type="entry name" value="RmlC-like_jellyroll"/>
</dbReference>
<evidence type="ECO:0000313" key="7">
    <source>
        <dbReference type="Proteomes" id="UP000050326"/>
    </source>
</evidence>
<dbReference type="InterPro" id="IPR036390">
    <property type="entry name" value="WH_DNA-bd_sf"/>
</dbReference>
<dbReference type="PANTHER" id="PTHR24567:SF74">
    <property type="entry name" value="HTH-TYPE TRANSCRIPTIONAL REGULATOR ARCR"/>
    <property type="match status" value="1"/>
</dbReference>
<dbReference type="PANTHER" id="PTHR24567">
    <property type="entry name" value="CRP FAMILY TRANSCRIPTIONAL REGULATORY PROTEIN"/>
    <property type="match status" value="1"/>
</dbReference>
<dbReference type="SMART" id="SM00419">
    <property type="entry name" value="HTH_CRP"/>
    <property type="match status" value="1"/>
</dbReference>
<dbReference type="Gene3D" id="1.10.10.10">
    <property type="entry name" value="Winged helix-like DNA-binding domain superfamily/Winged helix DNA-binding domain"/>
    <property type="match status" value="1"/>
</dbReference>
<dbReference type="PROSITE" id="PS50042">
    <property type="entry name" value="CNMP_BINDING_3"/>
    <property type="match status" value="1"/>
</dbReference>